<dbReference type="PANTHER" id="PTHR20835">
    <property type="entry name" value="E3 UBIQUITIN-PROTEIN LIGASE PPP1R11-RELATED"/>
    <property type="match status" value="1"/>
</dbReference>
<dbReference type="PANTHER" id="PTHR20835:SF0">
    <property type="entry name" value="E3 UBIQUITIN-PROTEIN LIGASE PPP1R11"/>
    <property type="match status" value="1"/>
</dbReference>
<comment type="subcellular location">
    <subcellularLocation>
        <location evidence="2">Nucleus</location>
    </subcellularLocation>
</comment>
<evidence type="ECO:0000313" key="5">
    <source>
        <dbReference type="Proteomes" id="UP001201163"/>
    </source>
</evidence>
<comment type="caution">
    <text evidence="4">The sequence shown here is derived from an EMBL/GenBank/DDBJ whole genome shotgun (WGS) entry which is preliminary data.</text>
</comment>
<proteinExistence type="inferred from homology"/>
<feature type="compositionally biased region" description="Polar residues" evidence="3">
    <location>
        <begin position="1"/>
        <end position="12"/>
    </location>
</feature>
<comment type="similarity">
    <text evidence="1 2">Belongs to the YPI1 family.</text>
</comment>
<feature type="region of interest" description="Disordered" evidence="3">
    <location>
        <begin position="69"/>
        <end position="149"/>
    </location>
</feature>
<dbReference type="InterPro" id="IPR011107">
    <property type="entry name" value="PPI_Ypi1"/>
</dbReference>
<feature type="compositionally biased region" description="Basic and acidic residues" evidence="3">
    <location>
        <begin position="108"/>
        <end position="134"/>
    </location>
</feature>
<dbReference type="GO" id="GO:0005634">
    <property type="term" value="C:nucleus"/>
    <property type="evidence" value="ECO:0007669"/>
    <property type="project" value="UniProtKB-SubCell"/>
</dbReference>
<dbReference type="Proteomes" id="UP001201163">
    <property type="component" value="Unassembled WGS sequence"/>
</dbReference>
<keyword evidence="4" id="KW-0650">Protein phosphatase inhibitor</keyword>
<comment type="function">
    <text evidence="2">Regulator of type 1 phosphatases which maintains protein phosphatase activity under strict control.</text>
</comment>
<protein>
    <recommendedName>
        <fullName evidence="2">Type 1 phosphatases regulator</fullName>
    </recommendedName>
</protein>
<sequence>MALVSQSGSMQREGSHVAVAVQGAEQGPAPTGTLHLRGGLRNRRHVAWGDDVLDNEGLGRKKSKICCIYHKPRRFDESSDEGSSGTESESDDGNARPSREYRHHQRHAHDGECKADLPPDSDNKIRGGSDDRNAYEQVSPHKGKGKATS</sequence>
<gene>
    <name evidence="4" type="ORF">EDB92DRAFT_1870421</name>
</gene>
<keyword evidence="2" id="KW-0539">Nucleus</keyword>
<dbReference type="GO" id="GO:0004865">
    <property type="term" value="F:protein serine/threonine phosphatase inhibitor activity"/>
    <property type="evidence" value="ECO:0007669"/>
    <property type="project" value="UniProtKB-UniRule"/>
</dbReference>
<keyword evidence="5" id="KW-1185">Reference proteome</keyword>
<reference evidence="4" key="1">
    <citation type="submission" date="2022-01" db="EMBL/GenBank/DDBJ databases">
        <title>Comparative genomics reveals a dynamic genome evolution in the ectomycorrhizal milk-cap (Lactarius) mushrooms.</title>
        <authorList>
            <consortium name="DOE Joint Genome Institute"/>
            <person name="Lebreton A."/>
            <person name="Tang N."/>
            <person name="Kuo A."/>
            <person name="LaButti K."/>
            <person name="Drula E."/>
            <person name="Barry K."/>
            <person name="Clum A."/>
            <person name="Lipzen A."/>
            <person name="Mousain D."/>
            <person name="Ng V."/>
            <person name="Wang R."/>
            <person name="Wang X."/>
            <person name="Dai Y."/>
            <person name="Henrissat B."/>
            <person name="Grigoriev I.V."/>
            <person name="Guerin-Laguette A."/>
            <person name="Yu F."/>
            <person name="Martin F.M."/>
        </authorList>
    </citation>
    <scope>NUCLEOTIDE SEQUENCE</scope>
    <source>
        <strain evidence="4">QP</strain>
    </source>
</reference>
<evidence type="ECO:0000256" key="1">
    <source>
        <dbReference type="ARBA" id="ARBA00005605"/>
    </source>
</evidence>
<dbReference type="EMBL" id="JAKELL010000040">
    <property type="protein sequence ID" value="KAH8988877.1"/>
    <property type="molecule type" value="Genomic_DNA"/>
</dbReference>
<dbReference type="AlphaFoldDB" id="A0AAD4LHP6"/>
<accession>A0AAD4LHP6</accession>
<dbReference type="GO" id="GO:0008157">
    <property type="term" value="F:protein phosphatase 1 binding"/>
    <property type="evidence" value="ECO:0007669"/>
    <property type="project" value="TreeGrafter"/>
</dbReference>
<feature type="region of interest" description="Disordered" evidence="3">
    <location>
        <begin position="1"/>
        <end position="36"/>
    </location>
</feature>
<name>A0AAD4LHP6_9AGAM</name>
<evidence type="ECO:0000256" key="2">
    <source>
        <dbReference type="RuleBase" id="RU367162"/>
    </source>
</evidence>
<evidence type="ECO:0000313" key="4">
    <source>
        <dbReference type="EMBL" id="KAH8988877.1"/>
    </source>
</evidence>
<dbReference type="Pfam" id="PF07491">
    <property type="entry name" value="PPI_Ypi1"/>
    <property type="match status" value="1"/>
</dbReference>
<evidence type="ECO:0000256" key="3">
    <source>
        <dbReference type="SAM" id="MobiDB-lite"/>
    </source>
</evidence>
<organism evidence="4 5">
    <name type="scientific">Lactarius akahatsu</name>
    <dbReference type="NCBI Taxonomy" id="416441"/>
    <lineage>
        <taxon>Eukaryota</taxon>
        <taxon>Fungi</taxon>
        <taxon>Dikarya</taxon>
        <taxon>Basidiomycota</taxon>
        <taxon>Agaricomycotina</taxon>
        <taxon>Agaricomycetes</taxon>
        <taxon>Russulales</taxon>
        <taxon>Russulaceae</taxon>
        <taxon>Lactarius</taxon>
    </lineage>
</organism>